<keyword evidence="2" id="KW-1185">Reference proteome</keyword>
<sequence length="123" mass="13415">MIKMDSHDRIDLTGPWAGFGFQGGHMFTPEDHQLEPCDMAWWSLTCNNAREWRLMMAEAAPGTAAARRASATARSSVIYLAEALRIRRERRFGVGAPGSDAGASNVVYMSRGRGHASACEALS</sequence>
<dbReference type="EMBL" id="AM743169">
    <property type="protein sequence ID" value="CAQ45968.1"/>
    <property type="molecule type" value="Genomic_DNA"/>
</dbReference>
<dbReference type="HOGENOM" id="CLU_145486_0_0_6"/>
<dbReference type="Proteomes" id="UP000008840">
    <property type="component" value="Chromosome"/>
</dbReference>
<gene>
    <name evidence="1" type="ORF">Smlt2482B</name>
</gene>
<dbReference type="AlphaFoldDB" id="B2FS65"/>
<evidence type="ECO:0000313" key="2">
    <source>
        <dbReference type="Proteomes" id="UP000008840"/>
    </source>
</evidence>
<dbReference type="eggNOG" id="ENOG5031FEP">
    <property type="taxonomic scope" value="Bacteria"/>
</dbReference>
<reference evidence="1 2" key="1">
    <citation type="journal article" date="2008" name="Genome Biol.">
        <title>The complete genome, comparative and functional analysis of Stenotrophomonas maltophilia reveals an organism heavily shielded by drug resistance determinants.</title>
        <authorList>
            <person name="Crossman L.C."/>
            <person name="Gould V.C."/>
            <person name="Dow J.M."/>
            <person name="Vernikos G.S."/>
            <person name="Okazaki A."/>
            <person name="Sebaihia M."/>
            <person name="Saunders D."/>
            <person name="Arrowsmith C."/>
            <person name="Carver T."/>
            <person name="Peters N."/>
            <person name="Adlem E."/>
            <person name="Kerhornou A."/>
            <person name="Lord A."/>
            <person name="Murphy L."/>
            <person name="Seeger K."/>
            <person name="Squares R."/>
            <person name="Rutter S."/>
            <person name="Quail M.A."/>
            <person name="Rajandream M.A."/>
            <person name="Harris D."/>
            <person name="Churcher C."/>
            <person name="Bentley S.D."/>
            <person name="Parkhill J."/>
            <person name="Thomson N.R."/>
            <person name="Avison M.B."/>
        </authorList>
    </citation>
    <scope>NUCLEOTIDE SEQUENCE [LARGE SCALE GENOMIC DNA]</scope>
    <source>
        <strain evidence="1 2">K279a</strain>
    </source>
</reference>
<name>B2FS65_STRMK</name>
<accession>B2FS65</accession>
<dbReference type="KEGG" id="sml:Smlt2482B"/>
<organism evidence="1 2">
    <name type="scientific">Stenotrophomonas maltophilia (strain K279a)</name>
    <dbReference type="NCBI Taxonomy" id="522373"/>
    <lineage>
        <taxon>Bacteria</taxon>
        <taxon>Pseudomonadati</taxon>
        <taxon>Pseudomonadota</taxon>
        <taxon>Gammaproteobacteria</taxon>
        <taxon>Lysobacterales</taxon>
        <taxon>Lysobacteraceae</taxon>
        <taxon>Stenotrophomonas</taxon>
        <taxon>Stenotrophomonas maltophilia group</taxon>
    </lineage>
</organism>
<evidence type="ECO:0000313" key="1">
    <source>
        <dbReference type="EMBL" id="CAQ45968.1"/>
    </source>
</evidence>
<protein>
    <submittedName>
        <fullName evidence="1">Phage-related protein</fullName>
    </submittedName>
</protein>
<proteinExistence type="predicted"/>
<dbReference type="EnsemblBacteria" id="CAQ45968">
    <property type="protein sequence ID" value="CAQ45968"/>
    <property type="gene ID" value="Smlt2482B"/>
</dbReference>